<feature type="compositionally biased region" description="Low complexity" evidence="10">
    <location>
        <begin position="1050"/>
        <end position="1060"/>
    </location>
</feature>
<feature type="region of interest" description="Disordered" evidence="10">
    <location>
        <begin position="490"/>
        <end position="583"/>
    </location>
</feature>
<protein>
    <recommendedName>
        <fullName evidence="1">non-specific serine/threonine protein kinase</fullName>
        <ecNumber evidence="1">2.7.11.1</ecNumber>
    </recommendedName>
</protein>
<evidence type="ECO:0000256" key="10">
    <source>
        <dbReference type="SAM" id="MobiDB-lite"/>
    </source>
</evidence>
<feature type="compositionally biased region" description="Basic and acidic residues" evidence="10">
    <location>
        <begin position="1124"/>
        <end position="1133"/>
    </location>
</feature>
<dbReference type="InterPro" id="IPR017441">
    <property type="entry name" value="Protein_kinase_ATP_BS"/>
</dbReference>
<gene>
    <name evidence="12" type="ORF">CC78DRAFT_542267</name>
</gene>
<feature type="compositionally biased region" description="Polar residues" evidence="10">
    <location>
        <begin position="1389"/>
        <end position="1401"/>
    </location>
</feature>
<feature type="compositionally biased region" description="Polar residues" evidence="10">
    <location>
        <begin position="50"/>
        <end position="64"/>
    </location>
</feature>
<feature type="compositionally biased region" description="Polar residues" evidence="10">
    <location>
        <begin position="278"/>
        <end position="290"/>
    </location>
</feature>
<keyword evidence="4 9" id="KW-0547">Nucleotide-binding</keyword>
<dbReference type="GO" id="GO:0004674">
    <property type="term" value="F:protein serine/threonine kinase activity"/>
    <property type="evidence" value="ECO:0007669"/>
    <property type="project" value="UniProtKB-KW"/>
</dbReference>
<feature type="compositionally biased region" description="Polar residues" evidence="10">
    <location>
        <begin position="1234"/>
        <end position="1245"/>
    </location>
</feature>
<dbReference type="PANTHER" id="PTHR43895:SF152">
    <property type="entry name" value="SERINE_THREONINE-PROTEIN KINASE TOS3"/>
    <property type="match status" value="1"/>
</dbReference>
<feature type="compositionally biased region" description="Polar residues" evidence="10">
    <location>
        <begin position="561"/>
        <end position="579"/>
    </location>
</feature>
<evidence type="ECO:0000256" key="2">
    <source>
        <dbReference type="ARBA" id="ARBA00022527"/>
    </source>
</evidence>
<dbReference type="SUPFAM" id="SSF56112">
    <property type="entry name" value="Protein kinase-like (PK-like)"/>
    <property type="match status" value="1"/>
</dbReference>
<dbReference type="PROSITE" id="PS50011">
    <property type="entry name" value="PROTEIN_KINASE_DOM"/>
    <property type="match status" value="1"/>
</dbReference>
<evidence type="ECO:0000256" key="5">
    <source>
        <dbReference type="ARBA" id="ARBA00022777"/>
    </source>
</evidence>
<feature type="compositionally biased region" description="Basic and acidic residues" evidence="10">
    <location>
        <begin position="538"/>
        <end position="556"/>
    </location>
</feature>
<dbReference type="GO" id="GO:0007165">
    <property type="term" value="P:signal transduction"/>
    <property type="evidence" value="ECO:0007669"/>
    <property type="project" value="TreeGrafter"/>
</dbReference>
<dbReference type="PANTHER" id="PTHR43895">
    <property type="entry name" value="CALCIUM/CALMODULIN-DEPENDENT PROTEIN KINASE KINASE-RELATED"/>
    <property type="match status" value="1"/>
</dbReference>
<evidence type="ECO:0000256" key="9">
    <source>
        <dbReference type="PROSITE-ProRule" id="PRU10141"/>
    </source>
</evidence>
<dbReference type="SMART" id="SM00220">
    <property type="entry name" value="S_TKc"/>
    <property type="match status" value="1"/>
</dbReference>
<dbReference type="GO" id="GO:0005524">
    <property type="term" value="F:ATP binding"/>
    <property type="evidence" value="ECO:0007669"/>
    <property type="project" value="UniProtKB-UniRule"/>
</dbReference>
<feature type="domain" description="Protein kinase" evidence="11">
    <location>
        <begin position="348"/>
        <end position="843"/>
    </location>
</feature>
<organism evidence="12 13">
    <name type="scientific">Lojkania enalia</name>
    <dbReference type="NCBI Taxonomy" id="147567"/>
    <lineage>
        <taxon>Eukaryota</taxon>
        <taxon>Fungi</taxon>
        <taxon>Dikarya</taxon>
        <taxon>Ascomycota</taxon>
        <taxon>Pezizomycotina</taxon>
        <taxon>Dothideomycetes</taxon>
        <taxon>Pleosporomycetidae</taxon>
        <taxon>Pleosporales</taxon>
        <taxon>Pleosporales incertae sedis</taxon>
        <taxon>Lojkania</taxon>
    </lineage>
</organism>
<proteinExistence type="predicted"/>
<dbReference type="Gene3D" id="3.30.200.20">
    <property type="entry name" value="Phosphorylase Kinase, domain 1"/>
    <property type="match status" value="1"/>
</dbReference>
<dbReference type="EC" id="2.7.11.1" evidence="1"/>
<feature type="region of interest" description="Disordered" evidence="10">
    <location>
        <begin position="1340"/>
        <end position="1448"/>
    </location>
</feature>
<keyword evidence="13" id="KW-1185">Reference proteome</keyword>
<keyword evidence="2" id="KW-0723">Serine/threonine-protein kinase</keyword>
<feature type="region of interest" description="Disordered" evidence="10">
    <location>
        <begin position="899"/>
        <end position="939"/>
    </location>
</feature>
<feature type="compositionally biased region" description="Polar residues" evidence="10">
    <location>
        <begin position="1293"/>
        <end position="1321"/>
    </location>
</feature>
<feature type="compositionally biased region" description="Basic and acidic residues" evidence="10">
    <location>
        <begin position="1434"/>
        <end position="1448"/>
    </location>
</feature>
<dbReference type="Gene3D" id="1.10.510.10">
    <property type="entry name" value="Transferase(Phosphotransferase) domain 1"/>
    <property type="match status" value="1"/>
</dbReference>
<dbReference type="InterPro" id="IPR000719">
    <property type="entry name" value="Prot_kinase_dom"/>
</dbReference>
<dbReference type="Pfam" id="PF00069">
    <property type="entry name" value="Pkinase"/>
    <property type="match status" value="2"/>
</dbReference>
<feature type="compositionally biased region" description="Polar residues" evidence="10">
    <location>
        <begin position="1017"/>
        <end position="1034"/>
    </location>
</feature>
<dbReference type="OrthoDB" id="68483at2759"/>
<feature type="region of interest" description="Disordered" evidence="10">
    <location>
        <begin position="278"/>
        <end position="299"/>
    </location>
</feature>
<feature type="compositionally biased region" description="Low complexity" evidence="10">
    <location>
        <begin position="130"/>
        <end position="147"/>
    </location>
</feature>
<keyword evidence="5" id="KW-0418">Kinase</keyword>
<evidence type="ECO:0000313" key="12">
    <source>
        <dbReference type="EMBL" id="KAF2266628.1"/>
    </source>
</evidence>
<sequence>MNANLQDAELLVAMSDPNVDLTAGVEPQVEQAGRNSPASAVCYLDRYQAQERTTQDVEPSSTAMSEPGPSERSDEEVAGPATRGEDDTDSTPRSEVPTALDAVPTSSNLPRDLNSEPGYFSPQPLRVYASSKFSTSTPTSTDTSPGSIASPLATSAHTRARLPTERIHRPHIHTLSETLGRPSVQRDHSSASTASVATIRAHSVEPLQTTTPPSKPQRDGPFYPNQSYAALQHQHYPPPYSPHILRTRSSHPSHYSSFSTNHINTSVFSSDLVLDTMESGSRTVGNSPASSPGLFSPTTPPLRQNHTDEQGYYSSPYLHHTHRQAPKETHVADVDVDPISGRKIINQYEVIDELGRGVHGKVKLGRDLDIGGFVAIKIVDRYSKRRRLGKNTSHEDKIKKEIAILKKARHPNIVSLLEVIDDPSRKKVYIILEHVELGEVKWRTKGAREITLIEWRRYQRESEGIFDNESAAMEDERILNLAHRKLQRQQRRKARAAYQRRQSGANANTNEPWSFEFGGDSEDETPLSWKGSQSSTRDQGRPPVERKEDSPPHEANMETAYRSTTPTAPTRQENPSTPTGLEGTMYGAYETELLRGRTPSIAGSSSSHITDEEEEVPEHFRYVPLMTISAARDTFRDTVLGLEYLHYQGVIHRDIKPANLLQTKEHRIKISDFGVSYLGRQPSADSTGDQSESDFQDADEAIELAKTVGTPAFYAPELCRTDLDDDTPPVTGKIDIWALGVTLYCLIFGRVPFHHNNTFALMKVITDTEAYIPRFRLKPVAEQDSRPNSHGRMYHNMTSSKRAPHDLEFEEVDENLRDLLTKLLIKDPRKRISIKEIKRHPWLLQGIDNSISWVEETDPGRSSQGKRIEVSKDDLDMAVVPITLIERVRSGVRKTMDALNRSFTRGGSRKRAQSHVTSHDQSQPASTHSSSSAIYQEGRRPSLALNQSIFEALSRSREPEHPLSQSVTASPESKEEPKYFESPDSRTASPAFSVESNEHLPPLAGPSRQHPPERAYSTMSSAASVRTIRQSDLTRTGHIASPNLPPALPGTPTTLETPGGSNLGGIFGGVPRRIVNSMRSRERMLKPSHEPTRAKSIDRLAGADDPHGGPSIALSNTLAAGHVDQPDLLKERSPGIGRSQSPNPFDLNSQRPPERAPSRQSSTSSASSHLNTAYAPQRQLEVGPTSTYDVNRAALSPLYRDTSEDRFNRAKDELVRQRVKEHESRGRPKLGTSRRPTSALSQTECPPSPDDESFFQRQKIEEYLNQQHHRYYPSLNTGAAIYHANEHYAQPRALTSSSSEDHFTSMSQSTSNPSIPSVVSADSSVTAEDCIQRNSLQRITTAPSGESINQFDMPVDDPAGYDGDHPIESEEDDDSDEDDFLVMGKKKSNPQQISRSESISNAELARSSIRREIISSRRRSARSGSNGTVKKIRSHGESDNEEHKEPVS</sequence>
<feature type="region of interest" description="Disordered" evidence="10">
    <location>
        <begin position="1209"/>
        <end position="1253"/>
    </location>
</feature>
<feature type="region of interest" description="Disordered" evidence="10">
    <location>
        <begin position="1080"/>
        <end position="1187"/>
    </location>
</feature>
<feature type="compositionally biased region" description="Polar residues" evidence="10">
    <location>
        <begin position="1340"/>
        <end position="1350"/>
    </location>
</feature>
<feature type="compositionally biased region" description="Low complexity" evidence="10">
    <location>
        <begin position="1158"/>
        <end position="1168"/>
    </location>
</feature>
<comment type="catalytic activity">
    <reaction evidence="8">
        <text>L-seryl-[protein] + ATP = O-phospho-L-seryl-[protein] + ADP + H(+)</text>
        <dbReference type="Rhea" id="RHEA:17989"/>
        <dbReference type="Rhea" id="RHEA-COMP:9863"/>
        <dbReference type="Rhea" id="RHEA-COMP:11604"/>
        <dbReference type="ChEBI" id="CHEBI:15378"/>
        <dbReference type="ChEBI" id="CHEBI:29999"/>
        <dbReference type="ChEBI" id="CHEBI:30616"/>
        <dbReference type="ChEBI" id="CHEBI:83421"/>
        <dbReference type="ChEBI" id="CHEBI:456216"/>
        <dbReference type="EC" id="2.7.11.1"/>
    </reaction>
</comment>
<feature type="compositionally biased region" description="Acidic residues" evidence="10">
    <location>
        <begin position="1369"/>
        <end position="1380"/>
    </location>
</feature>
<evidence type="ECO:0000256" key="3">
    <source>
        <dbReference type="ARBA" id="ARBA00022679"/>
    </source>
</evidence>
<comment type="caution">
    <text evidence="12">The sequence shown here is derived from an EMBL/GenBank/DDBJ whole genome shotgun (WGS) entry which is preliminary data.</text>
</comment>
<feature type="region of interest" description="Disordered" evidence="10">
    <location>
        <begin position="1292"/>
        <end position="1321"/>
    </location>
</feature>
<feature type="region of interest" description="Disordered" evidence="10">
    <location>
        <begin position="954"/>
        <end position="1068"/>
    </location>
</feature>
<evidence type="ECO:0000313" key="13">
    <source>
        <dbReference type="Proteomes" id="UP000800093"/>
    </source>
</evidence>
<feature type="compositionally biased region" description="Basic and acidic residues" evidence="10">
    <location>
        <begin position="1209"/>
        <end position="1226"/>
    </location>
</feature>
<keyword evidence="3" id="KW-0808">Transferase</keyword>
<name>A0A9P4KFA9_9PLEO</name>
<dbReference type="FunFam" id="3.30.200.20:FF:000206">
    <property type="entry name" value="Serine/threonine-protein kinase Ssp1"/>
    <property type="match status" value="1"/>
</dbReference>
<comment type="catalytic activity">
    <reaction evidence="7">
        <text>L-threonyl-[protein] + ATP = O-phospho-L-threonyl-[protein] + ADP + H(+)</text>
        <dbReference type="Rhea" id="RHEA:46608"/>
        <dbReference type="Rhea" id="RHEA-COMP:11060"/>
        <dbReference type="Rhea" id="RHEA-COMP:11605"/>
        <dbReference type="ChEBI" id="CHEBI:15378"/>
        <dbReference type="ChEBI" id="CHEBI:30013"/>
        <dbReference type="ChEBI" id="CHEBI:30616"/>
        <dbReference type="ChEBI" id="CHEBI:61977"/>
        <dbReference type="ChEBI" id="CHEBI:456216"/>
        <dbReference type="EC" id="2.7.11.1"/>
    </reaction>
</comment>
<reference evidence="13" key="1">
    <citation type="journal article" date="2020" name="Stud. Mycol.">
        <title>101 Dothideomycetes genomes: A test case for predicting lifestyles and emergence of pathogens.</title>
        <authorList>
            <person name="Haridas S."/>
            <person name="Albert R."/>
            <person name="Binder M."/>
            <person name="Bloem J."/>
            <person name="LaButti K."/>
            <person name="Salamov A."/>
            <person name="Andreopoulos B."/>
            <person name="Baker S."/>
            <person name="Barry K."/>
            <person name="Bills G."/>
            <person name="Bluhm B."/>
            <person name="Cannon C."/>
            <person name="Castanera R."/>
            <person name="Culley D."/>
            <person name="Daum C."/>
            <person name="Ezra D."/>
            <person name="Gonzalez J."/>
            <person name="Henrissat B."/>
            <person name="Kuo A."/>
            <person name="Liang C."/>
            <person name="Lipzen A."/>
            <person name="Lutzoni F."/>
            <person name="Magnuson J."/>
            <person name="Mondo S."/>
            <person name="Nolan M."/>
            <person name="Ohm R."/>
            <person name="Pangilinan J."/>
            <person name="Park H.-J."/>
            <person name="Ramirez L."/>
            <person name="Alfaro M."/>
            <person name="Sun H."/>
            <person name="Tritt A."/>
            <person name="Yoshinaga Y."/>
            <person name="Zwiers L.-H."/>
            <person name="Turgeon B."/>
            <person name="Goodwin S."/>
            <person name="Spatafora J."/>
            <person name="Crous P."/>
            <person name="Grigoriev I."/>
        </authorList>
    </citation>
    <scope>NUCLEOTIDE SEQUENCE [LARGE SCALE GENOMIC DNA]</scope>
    <source>
        <strain evidence="13">CBS 304.66</strain>
    </source>
</reference>
<feature type="region of interest" description="Disordered" evidence="10">
    <location>
        <begin position="43"/>
        <end position="257"/>
    </location>
</feature>
<evidence type="ECO:0000256" key="1">
    <source>
        <dbReference type="ARBA" id="ARBA00012513"/>
    </source>
</evidence>
<dbReference type="Proteomes" id="UP000800093">
    <property type="component" value="Unassembled WGS sequence"/>
</dbReference>
<feature type="compositionally biased region" description="Polar residues" evidence="10">
    <location>
        <begin position="1138"/>
        <end position="1151"/>
    </location>
</feature>
<evidence type="ECO:0000256" key="7">
    <source>
        <dbReference type="ARBA" id="ARBA00047899"/>
    </source>
</evidence>
<dbReference type="CDD" id="cd14008">
    <property type="entry name" value="STKc_LKB1_CaMKK"/>
    <property type="match status" value="1"/>
</dbReference>
<dbReference type="FunFam" id="1.10.510.10:FF:000614">
    <property type="entry name" value="Serine/threonine protein kinase, putative"/>
    <property type="match status" value="1"/>
</dbReference>
<dbReference type="InterPro" id="IPR011009">
    <property type="entry name" value="Kinase-like_dom_sf"/>
</dbReference>
<evidence type="ECO:0000256" key="8">
    <source>
        <dbReference type="ARBA" id="ARBA00048679"/>
    </source>
</evidence>
<evidence type="ECO:0000256" key="6">
    <source>
        <dbReference type="ARBA" id="ARBA00022840"/>
    </source>
</evidence>
<dbReference type="GO" id="GO:0042149">
    <property type="term" value="P:cellular response to glucose starvation"/>
    <property type="evidence" value="ECO:0007669"/>
    <property type="project" value="UniProtKB-ARBA"/>
</dbReference>
<feature type="binding site" evidence="9">
    <location>
        <position position="377"/>
    </location>
    <ligand>
        <name>ATP</name>
        <dbReference type="ChEBI" id="CHEBI:30616"/>
    </ligand>
</feature>
<dbReference type="PROSITE" id="PS00107">
    <property type="entry name" value="PROTEIN_KINASE_ATP"/>
    <property type="match status" value="1"/>
</dbReference>
<keyword evidence="6 9" id="KW-0067">ATP-binding</keyword>
<dbReference type="GO" id="GO:0001558">
    <property type="term" value="P:regulation of cell growth"/>
    <property type="evidence" value="ECO:0007669"/>
    <property type="project" value="UniProtKB-ARBA"/>
</dbReference>
<feature type="compositionally biased region" description="Basic and acidic residues" evidence="10">
    <location>
        <begin position="1080"/>
        <end position="1107"/>
    </location>
</feature>
<feature type="compositionally biased region" description="Basic and acidic residues" evidence="10">
    <location>
        <begin position="972"/>
        <end position="984"/>
    </location>
</feature>
<dbReference type="EMBL" id="ML986596">
    <property type="protein sequence ID" value="KAF2266628.1"/>
    <property type="molecule type" value="Genomic_DNA"/>
</dbReference>
<feature type="compositionally biased region" description="Polar residues" evidence="10">
    <location>
        <begin position="503"/>
        <end position="512"/>
    </location>
</feature>
<accession>A0A9P4KFA9</accession>
<evidence type="ECO:0000259" key="11">
    <source>
        <dbReference type="PROSITE" id="PS50011"/>
    </source>
</evidence>
<evidence type="ECO:0000256" key="4">
    <source>
        <dbReference type="ARBA" id="ARBA00022741"/>
    </source>
</evidence>
<feature type="compositionally biased region" description="Low complexity" evidence="10">
    <location>
        <begin position="921"/>
        <end position="933"/>
    </location>
</feature>